<keyword evidence="1" id="KW-0732">Signal</keyword>
<evidence type="ECO:0000256" key="1">
    <source>
        <dbReference type="SAM" id="SignalP"/>
    </source>
</evidence>
<feature type="signal peptide" evidence="1">
    <location>
        <begin position="1"/>
        <end position="34"/>
    </location>
</feature>
<protein>
    <recommendedName>
        <fullName evidence="4">Secreted protein</fullName>
    </recommendedName>
</protein>
<dbReference type="EMBL" id="LJGW01000248">
    <property type="protein sequence ID" value="OEV11127.1"/>
    <property type="molecule type" value="Genomic_DNA"/>
</dbReference>
<accession>A0A1E7L4K6</accession>
<dbReference type="Proteomes" id="UP000176005">
    <property type="component" value="Unassembled WGS sequence"/>
</dbReference>
<proteinExistence type="predicted"/>
<comment type="caution">
    <text evidence="2">The sequence shown here is derived from an EMBL/GenBank/DDBJ whole genome shotgun (WGS) entry which is preliminary data.</text>
</comment>
<feature type="chain" id="PRO_5009197050" description="Secreted protein" evidence="1">
    <location>
        <begin position="35"/>
        <end position="116"/>
    </location>
</feature>
<dbReference type="RefSeq" id="WP_070017285.1">
    <property type="nucleotide sequence ID" value="NZ_LJGW01000248.1"/>
</dbReference>
<keyword evidence="3" id="KW-1185">Reference proteome</keyword>
<gene>
    <name evidence="2" type="ORF">AN218_14415</name>
</gene>
<evidence type="ECO:0000313" key="3">
    <source>
        <dbReference type="Proteomes" id="UP000176005"/>
    </source>
</evidence>
<evidence type="ECO:0000313" key="2">
    <source>
        <dbReference type="EMBL" id="OEV11127.1"/>
    </source>
</evidence>
<dbReference type="AlphaFoldDB" id="A0A1E7L4K6"/>
<organism evidence="2 3">
    <name type="scientific">Streptomyces nanshensis</name>
    <dbReference type="NCBI Taxonomy" id="518642"/>
    <lineage>
        <taxon>Bacteria</taxon>
        <taxon>Bacillati</taxon>
        <taxon>Actinomycetota</taxon>
        <taxon>Actinomycetes</taxon>
        <taxon>Kitasatosporales</taxon>
        <taxon>Streptomycetaceae</taxon>
        <taxon>Streptomyces</taxon>
    </lineage>
</organism>
<sequence>MTGMRTNLKRLLAGGAIVGAIAALPLAGASTAHAADGGPTPKNALACTTRAEGRDAFVDCTNPTNVTIAFRAVVVCGTGLDGKSDWITVNPGEKGWVQYRCGESSTGVGSINWEEG</sequence>
<name>A0A1E7L4K6_9ACTN</name>
<evidence type="ECO:0008006" key="4">
    <source>
        <dbReference type="Google" id="ProtNLM"/>
    </source>
</evidence>
<reference evidence="2 3" key="1">
    <citation type="journal article" date="2016" name="Front. Microbiol.">
        <title>Comparative Genomics Analysis of Streptomyces Species Reveals Their Adaptation to the Marine Environment and Their Diversity at the Genomic Level.</title>
        <authorList>
            <person name="Tian X."/>
            <person name="Zhang Z."/>
            <person name="Yang T."/>
            <person name="Chen M."/>
            <person name="Li J."/>
            <person name="Chen F."/>
            <person name="Yang J."/>
            <person name="Li W."/>
            <person name="Zhang B."/>
            <person name="Zhang Z."/>
            <person name="Wu J."/>
            <person name="Zhang C."/>
            <person name="Long L."/>
            <person name="Xiao J."/>
        </authorList>
    </citation>
    <scope>NUCLEOTIDE SEQUENCE [LARGE SCALE GENOMIC DNA]</scope>
    <source>
        <strain evidence="2 3">SCSIO 10429</strain>
    </source>
</reference>